<keyword evidence="2" id="KW-1185">Reference proteome</keyword>
<protein>
    <submittedName>
        <fullName evidence="1">Uncharacterized protein</fullName>
    </submittedName>
</protein>
<accession>A0A916NAB4</accession>
<sequence>MFNRAKMTRIRKEFLAIWQKETWYIIVVINRKAEGLYKRTFRKNDVLISIFPFTRFNKWQTDGIEATVHKLGKYLNKNVVIQ</sequence>
<evidence type="ECO:0000313" key="1">
    <source>
        <dbReference type="EMBL" id="CAG4989520.1"/>
    </source>
</evidence>
<proteinExistence type="predicted"/>
<reference evidence="1" key="1">
    <citation type="submission" date="2021-04" db="EMBL/GenBank/DDBJ databases">
        <authorList>
            <person name="Rodrigo-Torres L."/>
            <person name="Arahal R. D."/>
            <person name="Lucena T."/>
        </authorList>
    </citation>
    <scope>NUCLEOTIDE SEQUENCE</scope>
    <source>
        <strain evidence="1">CECT 9275</strain>
    </source>
</reference>
<evidence type="ECO:0000313" key="2">
    <source>
        <dbReference type="Proteomes" id="UP000680038"/>
    </source>
</evidence>
<comment type="caution">
    <text evidence="1">The sequence shown here is derived from an EMBL/GenBank/DDBJ whole genome shotgun (WGS) entry which is preliminary data.</text>
</comment>
<organism evidence="1 2">
    <name type="scientific">Dyadobacter helix</name>
    <dbReference type="NCBI Taxonomy" id="2822344"/>
    <lineage>
        <taxon>Bacteria</taxon>
        <taxon>Pseudomonadati</taxon>
        <taxon>Bacteroidota</taxon>
        <taxon>Cytophagia</taxon>
        <taxon>Cytophagales</taxon>
        <taxon>Spirosomataceae</taxon>
        <taxon>Dyadobacter</taxon>
    </lineage>
</organism>
<dbReference type="Proteomes" id="UP000680038">
    <property type="component" value="Unassembled WGS sequence"/>
</dbReference>
<name>A0A916NAB4_9BACT</name>
<dbReference type="AlphaFoldDB" id="A0A916NAB4"/>
<dbReference type="EMBL" id="CAJRAF010000001">
    <property type="protein sequence ID" value="CAG4989520.1"/>
    <property type="molecule type" value="Genomic_DNA"/>
</dbReference>
<gene>
    <name evidence="1" type="ORF">DYBT9275_00307</name>
</gene>